<reference evidence="5 6" key="1">
    <citation type="journal article" date="2011" name="Science">
        <title>The Selaginella genome identifies genetic changes associated with the evolution of vascular plants.</title>
        <authorList>
            <person name="Banks J.A."/>
            <person name="Nishiyama T."/>
            <person name="Hasebe M."/>
            <person name="Bowman J.L."/>
            <person name="Gribskov M."/>
            <person name="dePamphilis C."/>
            <person name="Albert V.A."/>
            <person name="Aono N."/>
            <person name="Aoyama T."/>
            <person name="Ambrose B.A."/>
            <person name="Ashton N.W."/>
            <person name="Axtell M.J."/>
            <person name="Barker E."/>
            <person name="Barker M.S."/>
            <person name="Bennetzen J.L."/>
            <person name="Bonawitz N.D."/>
            <person name="Chapple C."/>
            <person name="Cheng C."/>
            <person name="Correa L.G."/>
            <person name="Dacre M."/>
            <person name="DeBarry J."/>
            <person name="Dreyer I."/>
            <person name="Elias M."/>
            <person name="Engstrom E.M."/>
            <person name="Estelle M."/>
            <person name="Feng L."/>
            <person name="Finet C."/>
            <person name="Floyd S.K."/>
            <person name="Frommer W.B."/>
            <person name="Fujita T."/>
            <person name="Gramzow L."/>
            <person name="Gutensohn M."/>
            <person name="Harholt J."/>
            <person name="Hattori M."/>
            <person name="Heyl A."/>
            <person name="Hirai T."/>
            <person name="Hiwatashi Y."/>
            <person name="Ishikawa M."/>
            <person name="Iwata M."/>
            <person name="Karol K.G."/>
            <person name="Koehler B."/>
            <person name="Kolukisaoglu U."/>
            <person name="Kubo M."/>
            <person name="Kurata T."/>
            <person name="Lalonde S."/>
            <person name="Li K."/>
            <person name="Li Y."/>
            <person name="Litt A."/>
            <person name="Lyons E."/>
            <person name="Manning G."/>
            <person name="Maruyama T."/>
            <person name="Michael T.P."/>
            <person name="Mikami K."/>
            <person name="Miyazaki S."/>
            <person name="Morinaga S."/>
            <person name="Murata T."/>
            <person name="Mueller-Roeber B."/>
            <person name="Nelson D.R."/>
            <person name="Obara M."/>
            <person name="Oguri Y."/>
            <person name="Olmstead R.G."/>
            <person name="Onodera N."/>
            <person name="Petersen B.L."/>
            <person name="Pils B."/>
            <person name="Prigge M."/>
            <person name="Rensing S.A."/>
            <person name="Riano-Pachon D.M."/>
            <person name="Roberts A.W."/>
            <person name="Sato Y."/>
            <person name="Scheller H.V."/>
            <person name="Schulz B."/>
            <person name="Schulz C."/>
            <person name="Shakirov E.V."/>
            <person name="Shibagaki N."/>
            <person name="Shinohara N."/>
            <person name="Shippen D.E."/>
            <person name="Soerensen I."/>
            <person name="Sotooka R."/>
            <person name="Sugimoto N."/>
            <person name="Sugita M."/>
            <person name="Sumikawa N."/>
            <person name="Tanurdzic M."/>
            <person name="Theissen G."/>
            <person name="Ulvskov P."/>
            <person name="Wakazuki S."/>
            <person name="Weng J.K."/>
            <person name="Willats W.W."/>
            <person name="Wipf D."/>
            <person name="Wolf P.G."/>
            <person name="Yang L."/>
            <person name="Zimmer A.D."/>
            <person name="Zhu Q."/>
            <person name="Mitros T."/>
            <person name="Hellsten U."/>
            <person name="Loque D."/>
            <person name="Otillar R."/>
            <person name="Salamov A."/>
            <person name="Schmutz J."/>
            <person name="Shapiro H."/>
            <person name="Lindquist E."/>
            <person name="Lucas S."/>
            <person name="Rokhsar D."/>
            <person name="Grigoriev I.V."/>
        </authorList>
    </citation>
    <scope>NUCLEOTIDE SEQUENCE [LARGE SCALE GENOMIC DNA]</scope>
</reference>
<dbReference type="GO" id="GO:0005634">
    <property type="term" value="C:nucleus"/>
    <property type="evidence" value="ECO:0007669"/>
    <property type="project" value="UniProtKB-SubCell"/>
</dbReference>
<dbReference type="AlphaFoldDB" id="D8SSB8"/>
<keyword evidence="6" id="KW-1185">Reference proteome</keyword>
<evidence type="ECO:0000256" key="1">
    <source>
        <dbReference type="ARBA" id="ARBA00004123"/>
    </source>
</evidence>
<dbReference type="Pfam" id="PF05186">
    <property type="entry name" value="Dpy-30"/>
    <property type="match status" value="1"/>
</dbReference>
<dbReference type="Gene3D" id="1.20.890.10">
    <property type="entry name" value="cAMP-dependent protein kinase regulatory subunit, dimerization-anchoring domain"/>
    <property type="match status" value="1"/>
</dbReference>
<sequence length="114" mass="12516">MGDEKKQESVNVWMKLRTLQNQHRVYLDANVVQVVFRGLQHLLIERPSNPVGYLGQFLIDHDPLKPPPPPPPEPICSHCAHSPPPPPPPPVEEKPPPPPEGEEGAGGEAPPAEE</sequence>
<dbReference type="CDD" id="cd22965">
    <property type="entry name" value="DD_DPY30_SDC1"/>
    <property type="match status" value="1"/>
</dbReference>
<dbReference type="InParanoid" id="D8SSB8"/>
<dbReference type="KEGG" id="smo:SELMODRAFT_425199"/>
<evidence type="ECO:0000256" key="4">
    <source>
        <dbReference type="SAM" id="MobiDB-lite"/>
    </source>
</evidence>
<dbReference type="HOGENOM" id="CLU_2125389_0_0_1"/>
<comment type="subcellular location">
    <subcellularLocation>
        <location evidence="1">Nucleus</location>
    </subcellularLocation>
</comment>
<dbReference type="EMBL" id="GL377637">
    <property type="protein sequence ID" value="EFJ12793.1"/>
    <property type="molecule type" value="Genomic_DNA"/>
</dbReference>
<feature type="compositionally biased region" description="Pro residues" evidence="4">
    <location>
        <begin position="65"/>
        <end position="74"/>
    </location>
</feature>
<feature type="region of interest" description="Disordered" evidence="4">
    <location>
        <begin position="54"/>
        <end position="114"/>
    </location>
</feature>
<feature type="compositionally biased region" description="Acidic residues" evidence="4">
    <location>
        <begin position="100"/>
        <end position="114"/>
    </location>
</feature>
<dbReference type="InterPro" id="IPR049629">
    <property type="entry name" value="DPY30_SDC1_DD"/>
</dbReference>
<dbReference type="Gramene" id="EFJ12793">
    <property type="protein sequence ID" value="EFJ12793"/>
    <property type="gene ID" value="SELMODRAFT_425199"/>
</dbReference>
<protein>
    <submittedName>
        <fullName evidence="5">Uncharacterized protein</fullName>
    </submittedName>
</protein>
<comment type="similarity">
    <text evidence="2">Belongs to the dpy-30 family.</text>
</comment>
<dbReference type="InterPro" id="IPR007858">
    <property type="entry name" value="Dpy-30_motif"/>
</dbReference>
<accession>D8SSB8</accession>
<name>D8SSB8_SELML</name>
<keyword evidence="3" id="KW-0539">Nucleus</keyword>
<organism evidence="6">
    <name type="scientific">Selaginella moellendorffii</name>
    <name type="common">Spikemoss</name>
    <dbReference type="NCBI Taxonomy" id="88036"/>
    <lineage>
        <taxon>Eukaryota</taxon>
        <taxon>Viridiplantae</taxon>
        <taxon>Streptophyta</taxon>
        <taxon>Embryophyta</taxon>
        <taxon>Tracheophyta</taxon>
        <taxon>Lycopodiopsida</taxon>
        <taxon>Selaginellales</taxon>
        <taxon>Selaginellaceae</taxon>
        <taxon>Selaginella</taxon>
    </lineage>
</organism>
<proteinExistence type="inferred from homology"/>
<evidence type="ECO:0000313" key="6">
    <source>
        <dbReference type="Proteomes" id="UP000001514"/>
    </source>
</evidence>
<evidence type="ECO:0000313" key="5">
    <source>
        <dbReference type="EMBL" id="EFJ12793.1"/>
    </source>
</evidence>
<dbReference type="Proteomes" id="UP000001514">
    <property type="component" value="Unassembled WGS sequence"/>
</dbReference>
<evidence type="ECO:0000256" key="3">
    <source>
        <dbReference type="ARBA" id="ARBA00023242"/>
    </source>
</evidence>
<evidence type="ECO:0000256" key="2">
    <source>
        <dbReference type="ARBA" id="ARBA00010849"/>
    </source>
</evidence>
<gene>
    <name evidence="5" type="ORF">SELMODRAFT_425199</name>
</gene>